<reference evidence="1" key="1">
    <citation type="submission" date="2022-03" db="EMBL/GenBank/DDBJ databases">
        <authorList>
            <person name="Martin C."/>
        </authorList>
    </citation>
    <scope>NUCLEOTIDE SEQUENCE</scope>
</reference>
<protein>
    <submittedName>
        <fullName evidence="1">Uncharacterized protein</fullName>
    </submittedName>
</protein>
<comment type="caution">
    <text evidence="1">The sequence shown here is derived from an EMBL/GenBank/DDBJ whole genome shotgun (WGS) entry which is preliminary data.</text>
</comment>
<organism evidence="1 2">
    <name type="scientific">Owenia fusiformis</name>
    <name type="common">Polychaete worm</name>
    <dbReference type="NCBI Taxonomy" id="6347"/>
    <lineage>
        <taxon>Eukaryota</taxon>
        <taxon>Metazoa</taxon>
        <taxon>Spiralia</taxon>
        <taxon>Lophotrochozoa</taxon>
        <taxon>Annelida</taxon>
        <taxon>Polychaeta</taxon>
        <taxon>Sedentaria</taxon>
        <taxon>Canalipalpata</taxon>
        <taxon>Sabellida</taxon>
        <taxon>Oweniida</taxon>
        <taxon>Oweniidae</taxon>
        <taxon>Owenia</taxon>
    </lineage>
</organism>
<sequence length="390" mass="44692">MKGNEDRYIAGRNSENGPNIMFYVHGPLCVSSVDVTFALKIDCEFMNKEKYGRLRNNDQCLLVPKPPDGAKFYNQSYSNMSTIPTSTPCSYCWLMTSSSVEVQRVRASTKEHKKIHMMLKYMPREDQLDMVDFNKSYVSKTIMYNEKCPTTQGKDVPIARCFEDVLKTMNDIHCIKLLDVPEGSELTFMIKLLISAFNLKRTRQEERDWPDDWDFEDIFKDLNESIANKAGVELNTVNINEQFITLTDKIVAALKTEAGGSLVQHIKNCMGRFNMDLTNKAIAFYCIHQGGAVLSHMHFPTTNVMYTKYEPSITDSQFLDYHPHPSIFTHNDMKVLNRIVKQLKSPEGRQLLNDAKVSESFLSYLKSKCESGVTPQCNAYEEVKAILERI</sequence>
<dbReference type="AlphaFoldDB" id="A0A8J1T5P7"/>
<dbReference type="OrthoDB" id="6160741at2759"/>
<name>A0A8J1T5P7_OWEFU</name>
<accession>A0A8J1T5P7</accession>
<proteinExistence type="predicted"/>
<dbReference type="EMBL" id="CAIIXF020000005">
    <property type="protein sequence ID" value="CAH1784508.1"/>
    <property type="molecule type" value="Genomic_DNA"/>
</dbReference>
<gene>
    <name evidence="1" type="ORF">OFUS_LOCUS10691</name>
</gene>
<dbReference type="Proteomes" id="UP000749559">
    <property type="component" value="Unassembled WGS sequence"/>
</dbReference>
<evidence type="ECO:0000313" key="1">
    <source>
        <dbReference type="EMBL" id="CAH1784508.1"/>
    </source>
</evidence>
<keyword evidence="2" id="KW-1185">Reference proteome</keyword>
<evidence type="ECO:0000313" key="2">
    <source>
        <dbReference type="Proteomes" id="UP000749559"/>
    </source>
</evidence>